<dbReference type="PIRSF" id="PIRSF018266">
    <property type="entry name" value="FecR"/>
    <property type="match status" value="1"/>
</dbReference>
<dbReference type="InterPro" id="IPR006860">
    <property type="entry name" value="FecR"/>
</dbReference>
<dbReference type="EMBL" id="CP065997">
    <property type="protein sequence ID" value="QQB33562.1"/>
    <property type="molecule type" value="Genomic_DNA"/>
</dbReference>
<dbReference type="GO" id="GO:0016989">
    <property type="term" value="F:sigma factor antagonist activity"/>
    <property type="evidence" value="ECO:0007669"/>
    <property type="project" value="TreeGrafter"/>
</dbReference>
<dbReference type="Proteomes" id="UP000595231">
    <property type="component" value="Chromosome"/>
</dbReference>
<dbReference type="InterPro" id="IPR012373">
    <property type="entry name" value="Ferrdict_sens_TM"/>
</dbReference>
<dbReference type="InterPro" id="IPR032623">
    <property type="entry name" value="FecR_N"/>
</dbReference>
<dbReference type="PANTHER" id="PTHR30273:SF2">
    <property type="entry name" value="PROTEIN FECR"/>
    <property type="match status" value="1"/>
</dbReference>
<name>A0A7T4E1S1_9BURK</name>
<evidence type="ECO:0000313" key="3">
    <source>
        <dbReference type="EMBL" id="QQB33562.1"/>
    </source>
</evidence>
<dbReference type="Pfam" id="PF04773">
    <property type="entry name" value="FecR"/>
    <property type="match status" value="1"/>
</dbReference>
<dbReference type="AlphaFoldDB" id="A0A7T4E1S1"/>
<evidence type="ECO:0000259" key="1">
    <source>
        <dbReference type="Pfam" id="PF04773"/>
    </source>
</evidence>
<sequence length="329" mass="35770">MASPTLPGAPLGAADHRSLEQAADWYVRLHDDAADSADWQQWRAWLDRSPRHQAAWGYIESVSQRFAPLRASEPRAASAGLQAALAPPRRRHLRTLALLSGGLLGGWLAWRHTPLRDELLALAADYRSAVGQVREWRLADGSALWLNTGSAVDFDDGPAERRLTLLRGEILVNAIDAARPFVVATPHGRLRTRAARFNLRLLANAARLAVFEGTVEIRSAIRGDTLALSAGGQVSFSADGIGRPDLAAPGAGAWTRGMLVANDMRLADLVAELARYRHGHLGVAPEVAGLRVMGTYPLDDPDRTLQLLARALSLRVEQKLPWWTTLAPA</sequence>
<gene>
    <name evidence="3" type="ORF">I6I07_23445</name>
</gene>
<organism evidence="3 4">
    <name type="scientific">Achromobacter deleyi</name>
    <dbReference type="NCBI Taxonomy" id="1353891"/>
    <lineage>
        <taxon>Bacteria</taxon>
        <taxon>Pseudomonadati</taxon>
        <taxon>Pseudomonadota</taxon>
        <taxon>Betaproteobacteria</taxon>
        <taxon>Burkholderiales</taxon>
        <taxon>Alcaligenaceae</taxon>
        <taxon>Achromobacter</taxon>
    </lineage>
</organism>
<evidence type="ECO:0000259" key="2">
    <source>
        <dbReference type="Pfam" id="PF16220"/>
    </source>
</evidence>
<reference evidence="3 4" key="1">
    <citation type="submission" date="2020-12" db="EMBL/GenBank/DDBJ databases">
        <title>FDA dAtabase for Regulatory Grade micrObial Sequences (FDA-ARGOS): Supporting development and validation of Infectious Disease Dx tests.</title>
        <authorList>
            <person name="Sproer C."/>
            <person name="Gronow S."/>
            <person name="Severitt S."/>
            <person name="Schroder I."/>
            <person name="Tallon L."/>
            <person name="Sadzewicz L."/>
            <person name="Zhao X."/>
            <person name="Boylan J."/>
            <person name="Ott S."/>
            <person name="Bowen H."/>
            <person name="Vavikolanu K."/>
            <person name="Mehta A."/>
            <person name="Aluvathingal J."/>
            <person name="Nadendla S."/>
            <person name="Lowell S."/>
            <person name="Myers T."/>
            <person name="Yan Y."/>
            <person name="Sichtig H."/>
        </authorList>
    </citation>
    <scope>NUCLEOTIDE SEQUENCE [LARGE SCALE GENOMIC DNA]</scope>
    <source>
        <strain evidence="3 4">FDAARGOS_1050</strain>
    </source>
</reference>
<evidence type="ECO:0000313" key="4">
    <source>
        <dbReference type="Proteomes" id="UP000595231"/>
    </source>
</evidence>
<feature type="domain" description="FecR protein" evidence="1">
    <location>
        <begin position="125"/>
        <end position="216"/>
    </location>
</feature>
<proteinExistence type="predicted"/>
<accession>A0A7T4E1S1</accession>
<dbReference type="Gene3D" id="2.60.120.1440">
    <property type="match status" value="1"/>
</dbReference>
<dbReference type="PANTHER" id="PTHR30273">
    <property type="entry name" value="PERIPLASMIC SIGNAL SENSOR AND SIGMA FACTOR ACTIVATOR FECR-RELATED"/>
    <property type="match status" value="1"/>
</dbReference>
<dbReference type="Pfam" id="PF16220">
    <property type="entry name" value="DUF4880"/>
    <property type="match status" value="1"/>
</dbReference>
<feature type="domain" description="FecR N-terminal" evidence="2">
    <location>
        <begin position="20"/>
        <end position="61"/>
    </location>
</feature>
<protein>
    <submittedName>
        <fullName evidence="3">FecR domain-containing protein</fullName>
    </submittedName>
</protein>
<dbReference type="RefSeq" id="WP_198483930.1">
    <property type="nucleotide sequence ID" value="NZ_CP065997.1"/>
</dbReference>